<protein>
    <submittedName>
        <fullName evidence="2">ANK_REP_REGION domain-containing protein</fullName>
    </submittedName>
</protein>
<sequence length="504" mass="57829">MDHHELINELNSIQNLEPRERIELARDRRLNQLNLNRRREESLGLPPPRNVRLRFCPEIALLESTGRGDVEEVERLLRVERADPNLHNEDGLTPLHQCAIDNNIEILRLLIQYGANVNAQDTESWTPLHAAACCEHEEIVKVLLANDANILAVNADGNMPYDICENDKTLDVIEGEMAARGITQDYVDQERNSAERQMLDDMKYLQKTNASLQERLEGNSTYLHIAAANGYYDVAAFLLRFGVSPLSRDDDWWMPVHAAACWNKPDLIELLCNYEADINAKTKNEETAFDLCEDQTTKALIEEIQQRELKKRRQAYGVRDSRRQSRRRKKYESPQILQNSDDNAFGVRTTIKRQSLRDKSGASIARLEAQKEHSDLKLIRTHSKDNVFENTTPLAQNAATGSKVRDGGDNKRLMPKGLSQKAKAHSPDEWLRQLDARSNQENEDENDRYREFDRNRVGNSTRKKKKETPPVNVYEMNGLKGNSKDDLLNRSNDRNKKTCCCVIS</sequence>
<dbReference type="Proteomes" id="UP000095286">
    <property type="component" value="Unplaced"/>
</dbReference>
<evidence type="ECO:0000313" key="1">
    <source>
        <dbReference type="Proteomes" id="UP000095286"/>
    </source>
</evidence>
<accession>A0AC35THK3</accession>
<name>A0AC35THK3_9BILA</name>
<dbReference type="WBParaSite" id="RSKR_0000059500.1">
    <property type="protein sequence ID" value="RSKR_0000059500.1"/>
    <property type="gene ID" value="RSKR_0000059500"/>
</dbReference>
<evidence type="ECO:0000313" key="2">
    <source>
        <dbReference type="WBParaSite" id="RSKR_0000059500.1"/>
    </source>
</evidence>
<organism evidence="1 2">
    <name type="scientific">Rhabditophanes sp. KR3021</name>
    <dbReference type="NCBI Taxonomy" id="114890"/>
    <lineage>
        <taxon>Eukaryota</taxon>
        <taxon>Metazoa</taxon>
        <taxon>Ecdysozoa</taxon>
        <taxon>Nematoda</taxon>
        <taxon>Chromadorea</taxon>
        <taxon>Rhabditida</taxon>
        <taxon>Tylenchina</taxon>
        <taxon>Panagrolaimomorpha</taxon>
        <taxon>Strongyloidoidea</taxon>
        <taxon>Alloionematidae</taxon>
        <taxon>Rhabditophanes</taxon>
    </lineage>
</organism>
<reference evidence="2" key="1">
    <citation type="submission" date="2016-11" db="UniProtKB">
        <authorList>
            <consortium name="WormBaseParasite"/>
        </authorList>
    </citation>
    <scope>IDENTIFICATION</scope>
    <source>
        <strain evidence="2">KR3021</strain>
    </source>
</reference>
<proteinExistence type="predicted"/>